<feature type="region of interest" description="Disordered" evidence="1">
    <location>
        <begin position="1"/>
        <end position="41"/>
    </location>
</feature>
<comment type="caution">
    <text evidence="2">The sequence shown here is derived from an EMBL/GenBank/DDBJ whole genome shotgun (WGS) entry which is preliminary data.</text>
</comment>
<evidence type="ECO:0000256" key="1">
    <source>
        <dbReference type="SAM" id="MobiDB-lite"/>
    </source>
</evidence>
<feature type="region of interest" description="Disordered" evidence="1">
    <location>
        <begin position="88"/>
        <end position="112"/>
    </location>
</feature>
<organism evidence="2 3">
    <name type="scientific">Paraglomus occultum</name>
    <dbReference type="NCBI Taxonomy" id="144539"/>
    <lineage>
        <taxon>Eukaryota</taxon>
        <taxon>Fungi</taxon>
        <taxon>Fungi incertae sedis</taxon>
        <taxon>Mucoromycota</taxon>
        <taxon>Glomeromycotina</taxon>
        <taxon>Glomeromycetes</taxon>
        <taxon>Paraglomerales</taxon>
        <taxon>Paraglomeraceae</taxon>
        <taxon>Paraglomus</taxon>
    </lineage>
</organism>
<gene>
    <name evidence="2" type="ORF">POCULU_LOCUS2618</name>
</gene>
<keyword evidence="3" id="KW-1185">Reference proteome</keyword>
<name>A0A9N8ZNL7_9GLOM</name>
<dbReference type="Proteomes" id="UP000789572">
    <property type="component" value="Unassembled WGS sequence"/>
</dbReference>
<sequence length="112" mass="12575">MKSATPLTKKKESLIQDIKPSEPGHTSTMKMDGCSEPSSNNPVCNRTAEFLFRKHGQQWEQRFKEFAPKRPTITEEEVTWVYSGSKAKKLKSMPKGTSSIKNTETAENKGPS</sequence>
<feature type="compositionally biased region" description="Polar residues" evidence="1">
    <location>
        <begin position="95"/>
        <end position="112"/>
    </location>
</feature>
<feature type="compositionally biased region" description="Basic and acidic residues" evidence="1">
    <location>
        <begin position="9"/>
        <end position="22"/>
    </location>
</feature>
<evidence type="ECO:0000313" key="3">
    <source>
        <dbReference type="Proteomes" id="UP000789572"/>
    </source>
</evidence>
<proteinExistence type="predicted"/>
<reference evidence="2" key="1">
    <citation type="submission" date="2021-06" db="EMBL/GenBank/DDBJ databases">
        <authorList>
            <person name="Kallberg Y."/>
            <person name="Tangrot J."/>
            <person name="Rosling A."/>
        </authorList>
    </citation>
    <scope>NUCLEOTIDE SEQUENCE</scope>
    <source>
        <strain evidence="2">IA702</strain>
    </source>
</reference>
<protein>
    <submittedName>
        <fullName evidence="2">2402_t:CDS:1</fullName>
    </submittedName>
</protein>
<feature type="non-terminal residue" evidence="2">
    <location>
        <position position="112"/>
    </location>
</feature>
<accession>A0A9N8ZNL7</accession>
<evidence type="ECO:0000313" key="2">
    <source>
        <dbReference type="EMBL" id="CAG8501924.1"/>
    </source>
</evidence>
<dbReference type="AlphaFoldDB" id="A0A9N8ZNL7"/>
<dbReference type="EMBL" id="CAJVPJ010000252">
    <property type="protein sequence ID" value="CAG8501924.1"/>
    <property type="molecule type" value="Genomic_DNA"/>
</dbReference>